<gene>
    <name evidence="2" type="ORF">HXO88_06565</name>
</gene>
<comment type="caution">
    <text evidence="2">The sequence shown here is derived from an EMBL/GenBank/DDBJ whole genome shotgun (WGS) entry which is preliminary data.</text>
</comment>
<dbReference type="Gene3D" id="3.40.190.10">
    <property type="entry name" value="Periplasmic binding protein-like II"/>
    <property type="match status" value="1"/>
</dbReference>
<evidence type="ECO:0000313" key="3">
    <source>
        <dbReference type="Proteomes" id="UP000721045"/>
    </source>
</evidence>
<reference evidence="2" key="1">
    <citation type="submission" date="2020-04" db="EMBL/GenBank/DDBJ databases">
        <title>Deep metagenomics examines the oral microbiome during advanced dental caries in children, revealing novel taxa and co-occurrences with host molecules.</title>
        <authorList>
            <person name="Baker J.L."/>
            <person name="Morton J.T."/>
            <person name="Dinis M."/>
            <person name="Alvarez R."/>
            <person name="Tran N.C."/>
            <person name="Knight R."/>
            <person name="Edlund A."/>
        </authorList>
    </citation>
    <scope>NUCLEOTIDE SEQUENCE</scope>
    <source>
        <strain evidence="2">JCVI_23_bin.22</strain>
    </source>
</reference>
<protein>
    <submittedName>
        <fullName evidence="2">LCP family protein</fullName>
    </submittedName>
</protein>
<evidence type="ECO:0000313" key="2">
    <source>
        <dbReference type="EMBL" id="MBF1713377.1"/>
    </source>
</evidence>
<comment type="similarity">
    <text evidence="1">Belongs to the LytR/CpsA/Psr (LCP) family.</text>
</comment>
<dbReference type="SUPFAM" id="SSF53850">
    <property type="entry name" value="Periplasmic binding protein-like II"/>
    <property type="match status" value="1"/>
</dbReference>
<dbReference type="Proteomes" id="UP000721045">
    <property type="component" value="Unassembled WGS sequence"/>
</dbReference>
<dbReference type="EMBL" id="JABZYP010000024">
    <property type="protein sequence ID" value="MBF1713377.1"/>
    <property type="molecule type" value="Genomic_DNA"/>
</dbReference>
<dbReference type="PANTHER" id="PTHR33392">
    <property type="entry name" value="POLYISOPRENYL-TEICHOIC ACID--PEPTIDOGLYCAN TEICHOIC ACID TRANSFERASE TAGU"/>
    <property type="match status" value="1"/>
</dbReference>
<dbReference type="InterPro" id="IPR050922">
    <property type="entry name" value="LytR/CpsA/Psr_CW_biosynth"/>
</dbReference>
<dbReference type="InterPro" id="IPR004190">
    <property type="entry name" value="DNA_pol_proc_fac"/>
</dbReference>
<proteinExistence type="inferred from homology"/>
<sequence length="481" mass="52781">MPKKRSHRYRKQGRIFNLALLVVFVLLAILLVFFMFRYNILAFRYLNVLLSTLLVAVALGTSFLIFKNKARVTTTIILLLAILVSSGALYAIKEVLDLSNGLNATSNYSEYEMSVVVPANSNIKDISQVKTVLAPTGNDANNIKTLTDNVAQTKKVNLAVAQSSSYLAAYNSLMNGEAKAMVLNSVFESVIQNEHPDYASKIKKIYTYKISRKITNAQSPATNNNVFNIYVSGIDTYGPISSVSRSDVNIIMTVNRKTKKVLLTTTPRDAYVPIADGGNNQKDKLTHAGIYGVEASIHTLENLYGIKTNYYVRLNFTSFLKLVDLLGGIDVYNDKEFTAANGKHYAAGDIHLDSEQALGFVRERYALSGGDNDRGKNQEKVIAAIIKKLTSTSALKNYNAIISGLQDSVQTNMSIETMMNLINTQLETGGSYTVSSQAVTGEGRVGLPSYAMPDANLYMMELNQDSLNAAKAAIQKVMEGK</sequence>
<accession>A0A428EUM1</accession>
<dbReference type="PANTHER" id="PTHR33392:SF6">
    <property type="entry name" value="POLYISOPRENYL-TEICHOIC ACID--PEPTIDOGLYCAN TEICHOIC ACID TRANSFERASE TAGU"/>
    <property type="match status" value="1"/>
</dbReference>
<dbReference type="Gene3D" id="3.40.630.190">
    <property type="entry name" value="LCP protein"/>
    <property type="match status" value="1"/>
</dbReference>
<dbReference type="STRING" id="1338.A6J72_06030"/>
<dbReference type="NCBIfam" id="TIGR00350">
    <property type="entry name" value="lytR_cpsA_psr"/>
    <property type="match status" value="1"/>
</dbReference>
<organism evidence="2 3">
    <name type="scientific">Streptococcus intermedius</name>
    <dbReference type="NCBI Taxonomy" id="1338"/>
    <lineage>
        <taxon>Bacteria</taxon>
        <taxon>Bacillati</taxon>
        <taxon>Bacillota</taxon>
        <taxon>Bacilli</taxon>
        <taxon>Lactobacillales</taxon>
        <taxon>Streptococcaceae</taxon>
        <taxon>Streptococcus</taxon>
        <taxon>Streptococcus anginosus group</taxon>
    </lineage>
</organism>
<evidence type="ECO:0000256" key="1">
    <source>
        <dbReference type="ARBA" id="ARBA00006068"/>
    </source>
</evidence>
<dbReference type="InterPro" id="IPR004474">
    <property type="entry name" value="LytR_CpsA_psr"/>
</dbReference>
<dbReference type="GO" id="GO:0006260">
    <property type="term" value="P:DNA replication"/>
    <property type="evidence" value="ECO:0007669"/>
    <property type="project" value="InterPro"/>
</dbReference>
<dbReference type="RefSeq" id="WP_021003307.1">
    <property type="nucleotide sequence ID" value="NZ_JAUUIL010000002.1"/>
</dbReference>
<dbReference type="Pfam" id="PF02916">
    <property type="entry name" value="DNA_PPF"/>
    <property type="match status" value="1"/>
</dbReference>
<dbReference type="Pfam" id="PF03816">
    <property type="entry name" value="LytR_cpsA_psr"/>
    <property type="match status" value="1"/>
</dbReference>
<name>A0A428EUM1_STRIT</name>
<dbReference type="AlphaFoldDB" id="A0A428EUM1"/>